<evidence type="ECO:0000256" key="1">
    <source>
        <dbReference type="SAM" id="MobiDB-lite"/>
    </source>
</evidence>
<dbReference type="CDD" id="cd10150">
    <property type="entry name" value="CobN_like"/>
    <property type="match status" value="1"/>
</dbReference>
<dbReference type="AlphaFoldDB" id="A0A316GBC8"/>
<accession>A0A316GBC8</accession>
<dbReference type="NCBIfam" id="NF008973">
    <property type="entry name" value="PRK12321.1"/>
    <property type="match status" value="1"/>
</dbReference>
<name>A0A316GBC8_9RHOB</name>
<protein>
    <submittedName>
        <fullName evidence="3">Cobaltochelatase CobN subunit</fullName>
    </submittedName>
</protein>
<feature type="region of interest" description="Disordered" evidence="1">
    <location>
        <begin position="1"/>
        <end position="22"/>
    </location>
</feature>
<gene>
    <name evidence="3" type="ORF">C8D95_103205</name>
</gene>
<comment type="caution">
    <text evidence="3">The sequence shown here is derived from an EMBL/GenBank/DDBJ whole genome shotgun (WGS) entry which is preliminary data.</text>
</comment>
<feature type="compositionally biased region" description="Basic and acidic residues" evidence="1">
    <location>
        <begin position="1"/>
        <end position="18"/>
    </location>
</feature>
<evidence type="ECO:0000313" key="4">
    <source>
        <dbReference type="Proteomes" id="UP000245390"/>
    </source>
</evidence>
<dbReference type="OrthoDB" id="9757976at2"/>
<dbReference type="PANTHER" id="PTHR44119">
    <property type="entry name" value="MAGNESIUM-CHELATASE SUBUNIT CHLH, CHLOROPLASTIC"/>
    <property type="match status" value="1"/>
</dbReference>
<dbReference type="PANTHER" id="PTHR44119:SF4">
    <property type="entry name" value="AEROBIC COBALTOCHELATASE SUBUNIT COBN"/>
    <property type="match status" value="1"/>
</dbReference>
<proteinExistence type="predicted"/>
<reference evidence="3 4" key="1">
    <citation type="submission" date="2018-05" db="EMBL/GenBank/DDBJ databases">
        <title>Genomic Encyclopedia of Type Strains, Phase IV (KMG-IV): sequencing the most valuable type-strain genomes for metagenomic binning, comparative biology and taxonomic classification.</title>
        <authorList>
            <person name="Goeker M."/>
        </authorList>
    </citation>
    <scope>NUCLEOTIDE SEQUENCE [LARGE SCALE GENOMIC DNA]</scope>
    <source>
        <strain evidence="3 4">DSM 103371</strain>
    </source>
</reference>
<evidence type="ECO:0000259" key="2">
    <source>
        <dbReference type="Pfam" id="PF02514"/>
    </source>
</evidence>
<dbReference type="Proteomes" id="UP000245390">
    <property type="component" value="Unassembled WGS sequence"/>
</dbReference>
<feature type="domain" description="CobN/magnesium chelatase" evidence="2">
    <location>
        <begin position="207"/>
        <end position="700"/>
    </location>
</feature>
<evidence type="ECO:0000313" key="3">
    <source>
        <dbReference type="EMBL" id="PWK56970.1"/>
    </source>
</evidence>
<sequence length="1098" mass="116446">MHVVFRESHGLEESDTPRDLGQSPGDLVVLSFSDSDLSAFRAGWHRARDAGRPLPSLRLANLSALTHPVSVDTYADATLAGAKAVLVRLIGGQSYWSYGLARLREMADRQGLVLAVLPGDGRPDPALEALSTVPRATLARLNALAGEGGAIAAEAALAQLALAAGFYAGPVVGEKRLPPFGCWTAGRGAQGGTACNTCAAGCPGQPDTRPLALVVFYRAYLAAADTAPVEALMAALEARDFRALGLFAPSLKEPDAARWLAARIATLKPSAIVNATAFSGKGVEGASPLDAGGVPVFQVALSTATRQAWEEAARGLSPADLAMHVVLPEVDGRLFAGVASFKAPGDWDADCQIAVAGHAAHAGRVEAAADRVAAWVRLSATPCAERRVALVLSTYPGKDWQMAHAVGLDALASAGAILRDLSGAGYGVTVRDTAFAATLTGDAHAAPESIRWPLEVYRAALETLPEVLRADLHAAWGDPEDDPDATDGAFTFAAERHGNALIALQPERGTPGTRADDYHDLSRTPRHAYVAFYLWLRTQADALLHIGAHGTLEWLPGKAVALSETCWPEALTGAMPVIYPFIVNDPGEAAQAKRRIGAVTLGHVPPPLAVSKTPDRLATLEALLDEFSNADGLDPRRRDRLQSDIRAEARALGVEDDLGLDRAASAAEAITRIDRFVCDVKESQFGDGLHIWGDDVAGAERPALLAALDGRRIEAGPSGSPYRGRTDVLPTGRNLYTTDPRAVPTRAAQAQGVRLAEELVRRHLQDQGDWPRALVVDLWGSATMRTAGEEFAMALHLIGVKPVWDKGSERVSGIEILPLAELDRPRLDVTLRVSGLFRDVFPSLTALFAQAVRALSARDEAEDFNPYVGQGEARVYGPRPGHYGLGMDHAELDLTHGGRARAGDAWLDHSAFALDGPDTARDRDGIAARVAAADAFVHLQDLPETDILLAADYAAHEAGFAAARARAGGGRVALYHVDNTDPARPRARTLPEEVARVVHARAANPDWIAGMRRHGFRGAAEIAATLDHMAAFANLADAVGPHLFDSFWDATLGDDAVTAFLEQANPAALAAMRDRFAALAAAGLWVTRRNSIRAEMVP</sequence>
<dbReference type="InterPro" id="IPR003672">
    <property type="entry name" value="CobN/Mg_chltase"/>
</dbReference>
<organism evidence="3 4">
    <name type="scientific">Silicimonas algicola</name>
    <dbReference type="NCBI Taxonomy" id="1826607"/>
    <lineage>
        <taxon>Bacteria</taxon>
        <taxon>Pseudomonadati</taxon>
        <taxon>Pseudomonadota</taxon>
        <taxon>Alphaproteobacteria</taxon>
        <taxon>Rhodobacterales</taxon>
        <taxon>Paracoccaceae</taxon>
    </lineage>
</organism>
<keyword evidence="4" id="KW-1185">Reference proteome</keyword>
<dbReference type="Pfam" id="PF02514">
    <property type="entry name" value="CobN-Mg_chel"/>
    <property type="match status" value="1"/>
</dbReference>
<dbReference type="EMBL" id="QGGV01000003">
    <property type="protein sequence ID" value="PWK56970.1"/>
    <property type="molecule type" value="Genomic_DNA"/>
</dbReference>
<dbReference type="RefSeq" id="WP_109758726.1">
    <property type="nucleotide sequence ID" value="NZ_CP034588.1"/>
</dbReference>
<dbReference type="KEGG" id="salo:EF888_09250"/>